<proteinExistence type="predicted"/>
<evidence type="ECO:0000256" key="2">
    <source>
        <dbReference type="ARBA" id="ARBA00022490"/>
    </source>
</evidence>
<dbReference type="PANTHER" id="PTHR42713">
    <property type="entry name" value="HISTIDINE KINASE-RELATED"/>
    <property type="match status" value="1"/>
</dbReference>
<dbReference type="InterPro" id="IPR051552">
    <property type="entry name" value="HptR"/>
</dbReference>
<dbReference type="InterPro" id="IPR001789">
    <property type="entry name" value="Sig_transdc_resp-reg_receiver"/>
</dbReference>
<keyword evidence="7" id="KW-0804">Transcription</keyword>
<dbReference type="EMBL" id="WMEQ01000002">
    <property type="protein sequence ID" value="MYL32908.1"/>
    <property type="molecule type" value="Genomic_DNA"/>
</dbReference>
<dbReference type="PRINTS" id="PR00032">
    <property type="entry name" value="HTHARAC"/>
</dbReference>
<comment type="caution">
    <text evidence="11">The sequence shown here is derived from an EMBL/GenBank/DDBJ whole genome shotgun (WGS) entry which is preliminary data.</text>
</comment>
<accession>A0A6I4ZRP3</accession>
<evidence type="ECO:0000313" key="12">
    <source>
        <dbReference type="Proteomes" id="UP000468638"/>
    </source>
</evidence>
<organism evidence="11 12">
    <name type="scientific">Pontibacillus yanchengensis</name>
    <dbReference type="NCBI Taxonomy" id="462910"/>
    <lineage>
        <taxon>Bacteria</taxon>
        <taxon>Bacillati</taxon>
        <taxon>Bacillota</taxon>
        <taxon>Bacilli</taxon>
        <taxon>Bacillales</taxon>
        <taxon>Bacillaceae</taxon>
        <taxon>Pontibacillus</taxon>
    </lineage>
</organism>
<dbReference type="GO" id="GO:0005737">
    <property type="term" value="C:cytoplasm"/>
    <property type="evidence" value="ECO:0007669"/>
    <property type="project" value="UniProtKB-SubCell"/>
</dbReference>
<keyword evidence="4" id="KW-0902">Two-component regulatory system</keyword>
<dbReference type="PROSITE" id="PS50110">
    <property type="entry name" value="RESPONSE_REGULATORY"/>
    <property type="match status" value="1"/>
</dbReference>
<feature type="modified residue" description="4-aspartylphosphate" evidence="8">
    <location>
        <position position="56"/>
    </location>
</feature>
<dbReference type="Proteomes" id="UP000468638">
    <property type="component" value="Unassembled WGS sequence"/>
</dbReference>
<dbReference type="PANTHER" id="PTHR42713:SF3">
    <property type="entry name" value="TRANSCRIPTIONAL REGULATORY PROTEIN HPTR"/>
    <property type="match status" value="1"/>
</dbReference>
<evidence type="ECO:0000256" key="6">
    <source>
        <dbReference type="ARBA" id="ARBA00023125"/>
    </source>
</evidence>
<dbReference type="SMART" id="SM00342">
    <property type="entry name" value="HTH_ARAC"/>
    <property type="match status" value="1"/>
</dbReference>
<evidence type="ECO:0000256" key="3">
    <source>
        <dbReference type="ARBA" id="ARBA00022553"/>
    </source>
</evidence>
<dbReference type="PROSITE" id="PS01124">
    <property type="entry name" value="HTH_ARAC_FAMILY_2"/>
    <property type="match status" value="1"/>
</dbReference>
<dbReference type="SUPFAM" id="SSF52172">
    <property type="entry name" value="CheY-like"/>
    <property type="match status" value="1"/>
</dbReference>
<dbReference type="SUPFAM" id="SSF46689">
    <property type="entry name" value="Homeodomain-like"/>
    <property type="match status" value="2"/>
</dbReference>
<gene>
    <name evidence="11" type="ORF">GLW05_04775</name>
</gene>
<name>A0A6I4ZRP3_9BACI</name>
<dbReference type="InterPro" id="IPR009057">
    <property type="entry name" value="Homeodomain-like_sf"/>
</dbReference>
<reference evidence="11 12" key="1">
    <citation type="submission" date="2019-11" db="EMBL/GenBank/DDBJ databases">
        <title>Genome sequences of 17 halophilic strains isolated from different environments.</title>
        <authorList>
            <person name="Furrow R.E."/>
        </authorList>
    </citation>
    <scope>NUCLEOTIDE SEQUENCE [LARGE SCALE GENOMIC DNA]</scope>
    <source>
        <strain evidence="11 12">22514_16_FS</strain>
    </source>
</reference>
<dbReference type="InterPro" id="IPR018060">
    <property type="entry name" value="HTH_AraC"/>
</dbReference>
<dbReference type="GO" id="GO:0043565">
    <property type="term" value="F:sequence-specific DNA binding"/>
    <property type="evidence" value="ECO:0007669"/>
    <property type="project" value="InterPro"/>
</dbReference>
<evidence type="ECO:0000256" key="8">
    <source>
        <dbReference type="PROSITE-ProRule" id="PRU00169"/>
    </source>
</evidence>
<keyword evidence="3 8" id="KW-0597">Phosphoprotein</keyword>
<dbReference type="InterPro" id="IPR020449">
    <property type="entry name" value="Tscrpt_reg_AraC-type_HTH"/>
</dbReference>
<feature type="domain" description="Response regulatory" evidence="10">
    <location>
        <begin position="4"/>
        <end position="121"/>
    </location>
</feature>
<dbReference type="Pfam" id="PF00072">
    <property type="entry name" value="Response_reg"/>
    <property type="match status" value="1"/>
</dbReference>
<sequence length="351" mass="41212">MMYKVITVDDEKLIKRSIHALILKNQTGFELVGEAIDGEDALQLCTDLSPDLVITDIRMPKMNGLSFIQKVKEMNTHTQFIVVSGYDEFEYAQTALRFGVVDFLLKPIKPDQFLASLQKVYHHLETKDKASKERSEWLWNVKVFAEELVSHIWLLEEQHVRTKMEEIHQQLLNKQVKEQTMKRLYTDLITYMKGELKNQTERMSDLPCIDERSLPDKEKNMKDFMVNLCESIINTVKEKRKYGHRKNILTVVSYIEEHFTKENVSLQEVANLVDMSPSYFSMEFKQEMGISFKQFITKKRIEKAKDLLHNPIYKTYEIAEAIGYGDYPHFTKTFKKCTGLTPTQYRKRIGL</sequence>
<evidence type="ECO:0000313" key="11">
    <source>
        <dbReference type="EMBL" id="MYL32908.1"/>
    </source>
</evidence>
<dbReference type="SMART" id="SM00448">
    <property type="entry name" value="REC"/>
    <property type="match status" value="1"/>
</dbReference>
<evidence type="ECO:0000259" key="10">
    <source>
        <dbReference type="PROSITE" id="PS50110"/>
    </source>
</evidence>
<protein>
    <submittedName>
        <fullName evidence="11">Response regulator</fullName>
    </submittedName>
</protein>
<dbReference type="AlphaFoldDB" id="A0A6I4ZRP3"/>
<dbReference type="Pfam" id="PF12833">
    <property type="entry name" value="HTH_18"/>
    <property type="match status" value="1"/>
</dbReference>
<dbReference type="GO" id="GO:0003700">
    <property type="term" value="F:DNA-binding transcription factor activity"/>
    <property type="evidence" value="ECO:0007669"/>
    <property type="project" value="InterPro"/>
</dbReference>
<comment type="subcellular location">
    <subcellularLocation>
        <location evidence="1">Cytoplasm</location>
    </subcellularLocation>
</comment>
<evidence type="ECO:0000256" key="4">
    <source>
        <dbReference type="ARBA" id="ARBA00023012"/>
    </source>
</evidence>
<dbReference type="Gene3D" id="1.10.10.60">
    <property type="entry name" value="Homeodomain-like"/>
    <property type="match status" value="2"/>
</dbReference>
<dbReference type="CDD" id="cd17536">
    <property type="entry name" value="REC_YesN-like"/>
    <property type="match status" value="1"/>
</dbReference>
<evidence type="ECO:0000256" key="1">
    <source>
        <dbReference type="ARBA" id="ARBA00004496"/>
    </source>
</evidence>
<dbReference type="InterPro" id="IPR011006">
    <property type="entry name" value="CheY-like_superfamily"/>
</dbReference>
<feature type="domain" description="HTH araC/xylS-type" evidence="9">
    <location>
        <begin position="249"/>
        <end position="348"/>
    </location>
</feature>
<evidence type="ECO:0000256" key="7">
    <source>
        <dbReference type="ARBA" id="ARBA00023163"/>
    </source>
</evidence>
<keyword evidence="6" id="KW-0238">DNA-binding</keyword>
<keyword evidence="2" id="KW-0963">Cytoplasm</keyword>
<keyword evidence="5" id="KW-0805">Transcription regulation</keyword>
<evidence type="ECO:0000256" key="5">
    <source>
        <dbReference type="ARBA" id="ARBA00023015"/>
    </source>
</evidence>
<evidence type="ECO:0000259" key="9">
    <source>
        <dbReference type="PROSITE" id="PS01124"/>
    </source>
</evidence>
<dbReference type="Gene3D" id="3.40.50.2300">
    <property type="match status" value="1"/>
</dbReference>
<dbReference type="GO" id="GO:0000160">
    <property type="term" value="P:phosphorelay signal transduction system"/>
    <property type="evidence" value="ECO:0007669"/>
    <property type="project" value="UniProtKB-KW"/>
</dbReference>